<proteinExistence type="predicted"/>
<feature type="compositionally biased region" description="Acidic residues" evidence="1">
    <location>
        <begin position="86"/>
        <end position="97"/>
    </location>
</feature>
<evidence type="ECO:0000256" key="2">
    <source>
        <dbReference type="SAM" id="Phobius"/>
    </source>
</evidence>
<feature type="transmembrane region" description="Helical" evidence="2">
    <location>
        <begin position="7"/>
        <end position="24"/>
    </location>
</feature>
<dbReference type="EMBL" id="CP126101">
    <property type="protein sequence ID" value="WHY53200.1"/>
    <property type="molecule type" value="Genomic_DNA"/>
</dbReference>
<accession>A0AAX3X390</accession>
<evidence type="ECO:0000313" key="3">
    <source>
        <dbReference type="EMBL" id="WHY53200.1"/>
    </source>
</evidence>
<dbReference type="InterPro" id="IPR007211">
    <property type="entry name" value="DUF378"/>
</dbReference>
<dbReference type="PANTHER" id="PTHR37304:SF1">
    <property type="entry name" value="MEMBRANE PROTEIN"/>
    <property type="match status" value="1"/>
</dbReference>
<feature type="region of interest" description="Disordered" evidence="1">
    <location>
        <begin position="71"/>
        <end position="116"/>
    </location>
</feature>
<dbReference type="AlphaFoldDB" id="A0AAX3X390"/>
<evidence type="ECO:0000313" key="4">
    <source>
        <dbReference type="Proteomes" id="UP001178322"/>
    </source>
</evidence>
<feature type="transmembrane region" description="Helical" evidence="2">
    <location>
        <begin position="44"/>
        <end position="61"/>
    </location>
</feature>
<keyword evidence="2" id="KW-1133">Transmembrane helix</keyword>
<evidence type="ECO:0000256" key="1">
    <source>
        <dbReference type="SAM" id="MobiDB-lite"/>
    </source>
</evidence>
<name>A0AAX3X390_9BACI</name>
<dbReference type="Pfam" id="PF04070">
    <property type="entry name" value="DUF378"/>
    <property type="match status" value="1"/>
</dbReference>
<sequence length="116" mass="13171">MSVVYRIALVLVIIGAINWGLIGFFRFDLVAYLFGGQTAVLSRWIYALVGIAGIITIPILMKRFEEDEDFDPHTRIDRNPSYGMEAGEEADFTEVETTEVKKVEKKEPTNKSKNKK</sequence>
<reference evidence="3" key="1">
    <citation type="submission" date="2023-05" db="EMBL/GenBank/DDBJ databases">
        <title>Comparative genomics of Bacillaceae isolates and their secondary metabolite potential.</title>
        <authorList>
            <person name="Song L."/>
            <person name="Nielsen L.J."/>
            <person name="Mohite O."/>
            <person name="Xu X."/>
            <person name="Weber T."/>
            <person name="Kovacs A.T."/>
        </authorList>
    </citation>
    <scope>NUCLEOTIDE SEQUENCE</scope>
    <source>
        <strain evidence="3">LY1</strain>
    </source>
</reference>
<organism evidence="3 4">
    <name type="scientific">Lysinibacillus pakistanensis</name>
    <dbReference type="NCBI Taxonomy" id="759811"/>
    <lineage>
        <taxon>Bacteria</taxon>
        <taxon>Bacillati</taxon>
        <taxon>Bacillota</taxon>
        <taxon>Bacilli</taxon>
        <taxon>Bacillales</taxon>
        <taxon>Bacillaceae</taxon>
        <taxon>Lysinibacillus</taxon>
    </lineage>
</organism>
<protein>
    <submittedName>
        <fullName evidence="3">DUF378 domain-containing protein</fullName>
    </submittedName>
</protein>
<keyword evidence="2" id="KW-0812">Transmembrane</keyword>
<dbReference type="Proteomes" id="UP001178322">
    <property type="component" value="Chromosome"/>
</dbReference>
<gene>
    <name evidence="3" type="ORF">QNH24_08125</name>
</gene>
<dbReference type="RefSeq" id="WP_283871561.1">
    <property type="nucleotide sequence ID" value="NZ_CP126101.1"/>
</dbReference>
<dbReference type="PANTHER" id="PTHR37304">
    <property type="entry name" value="MEMBRANE PROTEIN-RELATED"/>
    <property type="match status" value="1"/>
</dbReference>
<keyword evidence="2" id="KW-0472">Membrane</keyword>
<feature type="compositionally biased region" description="Basic and acidic residues" evidence="1">
    <location>
        <begin position="98"/>
        <end position="110"/>
    </location>
</feature>